<organism evidence="2 3">
    <name type="scientific">Spodoptera exigua</name>
    <name type="common">Beet armyworm</name>
    <name type="synonym">Noctua fulgens</name>
    <dbReference type="NCBI Taxonomy" id="7107"/>
    <lineage>
        <taxon>Eukaryota</taxon>
        <taxon>Metazoa</taxon>
        <taxon>Ecdysozoa</taxon>
        <taxon>Arthropoda</taxon>
        <taxon>Hexapoda</taxon>
        <taxon>Insecta</taxon>
        <taxon>Pterygota</taxon>
        <taxon>Neoptera</taxon>
        <taxon>Endopterygota</taxon>
        <taxon>Lepidoptera</taxon>
        <taxon>Glossata</taxon>
        <taxon>Ditrysia</taxon>
        <taxon>Noctuoidea</taxon>
        <taxon>Noctuidae</taxon>
        <taxon>Amphipyrinae</taxon>
        <taxon>Spodoptera</taxon>
    </lineage>
</organism>
<evidence type="ECO:0000313" key="3">
    <source>
        <dbReference type="Proteomes" id="UP000814243"/>
    </source>
</evidence>
<feature type="region of interest" description="Disordered" evidence="1">
    <location>
        <begin position="1"/>
        <end position="24"/>
    </location>
</feature>
<dbReference type="AlphaFoldDB" id="A0A922M3V1"/>
<feature type="compositionally biased region" description="Polar residues" evidence="1">
    <location>
        <begin position="1"/>
        <end position="11"/>
    </location>
</feature>
<reference evidence="2" key="1">
    <citation type="journal article" date="2021" name="G3 (Bethesda)">
        <title>Genome and transcriptome analysis of the beet armyworm Spodoptera exigua reveals targets for pest control. .</title>
        <authorList>
            <person name="Simon S."/>
            <person name="Breeschoten T."/>
            <person name="Jansen H.J."/>
            <person name="Dirks R.P."/>
            <person name="Schranz M.E."/>
            <person name="Ros V.I.D."/>
        </authorList>
    </citation>
    <scope>NUCLEOTIDE SEQUENCE</scope>
    <source>
        <strain evidence="2">TB_SE_WUR_2020</strain>
    </source>
</reference>
<comment type="caution">
    <text evidence="2">The sequence shown here is derived from an EMBL/GenBank/DDBJ whole genome shotgun (WGS) entry which is preliminary data.</text>
</comment>
<dbReference type="Proteomes" id="UP000814243">
    <property type="component" value="Unassembled WGS sequence"/>
</dbReference>
<gene>
    <name evidence="2" type="ORF">HF086_003093</name>
</gene>
<evidence type="ECO:0000256" key="1">
    <source>
        <dbReference type="SAM" id="MobiDB-lite"/>
    </source>
</evidence>
<protein>
    <submittedName>
        <fullName evidence="2">Uncharacterized protein</fullName>
    </submittedName>
</protein>
<evidence type="ECO:0000313" key="2">
    <source>
        <dbReference type="EMBL" id="KAH9629623.1"/>
    </source>
</evidence>
<proteinExistence type="predicted"/>
<accession>A0A922M3V1</accession>
<name>A0A922M3V1_SPOEX</name>
<sequence length="108" mass="11932">MRSFSPVSEQSAMEMMESPSFTPSPINLLQPPIQVIESVQKTLQSALAQGSEIQLPIGAHNSLNTIGVNTSLTDDTMILAAITRETAPPLNLERERRMEEIMLVFYLS</sequence>
<dbReference type="EMBL" id="JACEFF010000857">
    <property type="protein sequence ID" value="KAH9629623.1"/>
    <property type="molecule type" value="Genomic_DNA"/>
</dbReference>